<feature type="transmembrane region" description="Helical" evidence="2">
    <location>
        <begin position="21"/>
        <end position="41"/>
    </location>
</feature>
<evidence type="ECO:0000256" key="1">
    <source>
        <dbReference type="SAM" id="MobiDB-lite"/>
    </source>
</evidence>
<keyword evidence="2" id="KW-1133">Transmembrane helix</keyword>
<accession>A0ABY2J3D3</accession>
<dbReference type="EMBL" id="SOGO01000044">
    <property type="protein sequence ID" value="TFC98847.1"/>
    <property type="molecule type" value="Genomic_DNA"/>
</dbReference>
<dbReference type="Pfam" id="PF13400">
    <property type="entry name" value="Tad"/>
    <property type="match status" value="1"/>
</dbReference>
<gene>
    <name evidence="4" type="ORF">E3T25_16470</name>
</gene>
<evidence type="ECO:0000313" key="5">
    <source>
        <dbReference type="Proteomes" id="UP000297851"/>
    </source>
</evidence>
<keyword evidence="2" id="KW-0812">Transmembrane</keyword>
<protein>
    <recommendedName>
        <fullName evidence="3">Putative Flp pilus-assembly TadG-like N-terminal domain-containing protein</fullName>
    </recommendedName>
</protein>
<dbReference type="Proteomes" id="UP000297851">
    <property type="component" value="Unassembled WGS sequence"/>
</dbReference>
<keyword evidence="2" id="KW-0472">Membrane</keyword>
<evidence type="ECO:0000256" key="2">
    <source>
        <dbReference type="SAM" id="Phobius"/>
    </source>
</evidence>
<organism evidence="4 5">
    <name type="scientific">Cryobacterium sandaracinum</name>
    <dbReference type="NCBI Taxonomy" id="1259247"/>
    <lineage>
        <taxon>Bacteria</taxon>
        <taxon>Bacillati</taxon>
        <taxon>Actinomycetota</taxon>
        <taxon>Actinomycetes</taxon>
        <taxon>Micrococcales</taxon>
        <taxon>Microbacteriaceae</taxon>
        <taxon>Cryobacterium</taxon>
    </lineage>
</organism>
<evidence type="ECO:0000313" key="4">
    <source>
        <dbReference type="EMBL" id="TFC98847.1"/>
    </source>
</evidence>
<name>A0ABY2J3D3_9MICO</name>
<reference evidence="4 5" key="1">
    <citation type="submission" date="2019-03" db="EMBL/GenBank/DDBJ databases">
        <title>Genomics of glacier-inhabiting Cryobacterium strains.</title>
        <authorList>
            <person name="Liu Q."/>
            <person name="Xin Y.-H."/>
        </authorList>
    </citation>
    <scope>NUCLEOTIDE SEQUENCE [LARGE SCALE GENOMIC DNA]</scope>
    <source>
        <strain evidence="4 5">TMT2-16</strain>
    </source>
</reference>
<sequence>MRWLNRGLRSERGASAVMVGILLVPLLGFVAIAVDVGALYAERAQLQNGADAAALAIARDCQDGVCTDPAGAAARFTNDNANDGAANVLAPSISMANKTVTVSDSTRVAGTNAGAISHPFARFIGIDPTTVGATATAQWGGPGSGPVLALALSWCEFQESLAASGKHVTIRTDTNKICKHAPSAEVIPGGFGWLDNANACVAIVNLSLNLDAAGQLWVGSDAGGSVNTDCKSKLESLKGTTVLVPIYDRVRGTGTNAEYRIFAFAGFTITGWNFPSTKVLDPLAPLCPAAAPTAPKAPKDPKAPKPCDESDKSNNWNGIQGYFNKWVSIDGAFGLGGPQLNATSVNLIK</sequence>
<keyword evidence="5" id="KW-1185">Reference proteome</keyword>
<feature type="domain" description="Putative Flp pilus-assembly TadG-like N-terminal" evidence="3">
    <location>
        <begin position="14"/>
        <end position="56"/>
    </location>
</feature>
<evidence type="ECO:0000259" key="3">
    <source>
        <dbReference type="Pfam" id="PF13400"/>
    </source>
</evidence>
<feature type="region of interest" description="Disordered" evidence="1">
    <location>
        <begin position="291"/>
        <end position="313"/>
    </location>
</feature>
<feature type="compositionally biased region" description="Basic and acidic residues" evidence="1">
    <location>
        <begin position="297"/>
        <end position="312"/>
    </location>
</feature>
<dbReference type="RefSeq" id="WP_134375457.1">
    <property type="nucleotide sequence ID" value="NZ_SOGO01000044.1"/>
</dbReference>
<proteinExistence type="predicted"/>
<comment type="caution">
    <text evidence="4">The sequence shown here is derived from an EMBL/GenBank/DDBJ whole genome shotgun (WGS) entry which is preliminary data.</text>
</comment>
<dbReference type="InterPro" id="IPR028087">
    <property type="entry name" value="Tad_N"/>
</dbReference>